<dbReference type="RefSeq" id="WP_213495129.1">
    <property type="nucleotide sequence ID" value="NZ_CP074694.1"/>
</dbReference>
<dbReference type="Pfam" id="PF02082">
    <property type="entry name" value="Rrf2"/>
    <property type="match status" value="1"/>
</dbReference>
<dbReference type="PANTHER" id="PTHR33221">
    <property type="entry name" value="WINGED HELIX-TURN-HELIX TRANSCRIPTIONAL REGULATOR, RRF2 FAMILY"/>
    <property type="match status" value="1"/>
</dbReference>
<organism evidence="1 2">
    <name type="scientific">Telmatocola sphagniphila</name>
    <dbReference type="NCBI Taxonomy" id="1123043"/>
    <lineage>
        <taxon>Bacteria</taxon>
        <taxon>Pseudomonadati</taxon>
        <taxon>Planctomycetota</taxon>
        <taxon>Planctomycetia</taxon>
        <taxon>Gemmatales</taxon>
        <taxon>Gemmataceae</taxon>
    </lineage>
</organism>
<dbReference type="SUPFAM" id="SSF46785">
    <property type="entry name" value="Winged helix' DNA-binding domain"/>
    <property type="match status" value="1"/>
</dbReference>
<dbReference type="GO" id="GO:0003700">
    <property type="term" value="F:DNA-binding transcription factor activity"/>
    <property type="evidence" value="ECO:0007669"/>
    <property type="project" value="TreeGrafter"/>
</dbReference>
<dbReference type="Proteomes" id="UP000676194">
    <property type="component" value="Chromosome"/>
</dbReference>
<evidence type="ECO:0000313" key="1">
    <source>
        <dbReference type="EMBL" id="QVL31248.1"/>
    </source>
</evidence>
<sequence>MRASFFSMKAEYACEAMMELAARHRDPTPIRLKTIADAHGIPKRFLVQILIQLKTGGLVESTRGSSGGYQLARDPDQISLADIIGVIERTEPAENSLDRNRSENSCKRVIHSLWNEITEAQQAILERTTLAELISRARAQDSLMYSI</sequence>
<dbReference type="Gene3D" id="1.10.10.10">
    <property type="entry name" value="Winged helix-like DNA-binding domain superfamily/Winged helix DNA-binding domain"/>
    <property type="match status" value="1"/>
</dbReference>
<gene>
    <name evidence="1" type="ORF">KIH39_20735</name>
</gene>
<reference evidence="1" key="1">
    <citation type="submission" date="2021-05" db="EMBL/GenBank/DDBJ databases">
        <title>Complete genome sequence of the cellulolytic planctomycete Telmatocola sphagniphila SP2T and characterization of the first cellulase from planctomycetes.</title>
        <authorList>
            <person name="Rakitin A.L."/>
            <person name="Beletsky A.V."/>
            <person name="Naumoff D.G."/>
            <person name="Kulichevskaya I.S."/>
            <person name="Mardanov A.V."/>
            <person name="Ravin N.V."/>
            <person name="Dedysh S.N."/>
        </authorList>
    </citation>
    <scope>NUCLEOTIDE SEQUENCE</scope>
    <source>
        <strain evidence="1">SP2T</strain>
    </source>
</reference>
<dbReference type="KEGG" id="tsph:KIH39_20735"/>
<accession>A0A8E6B666</accession>
<dbReference type="PROSITE" id="PS51197">
    <property type="entry name" value="HTH_RRF2_2"/>
    <property type="match status" value="1"/>
</dbReference>
<dbReference type="InterPro" id="IPR000944">
    <property type="entry name" value="Tscrpt_reg_Rrf2"/>
</dbReference>
<dbReference type="InterPro" id="IPR036388">
    <property type="entry name" value="WH-like_DNA-bd_sf"/>
</dbReference>
<dbReference type="AlphaFoldDB" id="A0A8E6B666"/>
<dbReference type="GO" id="GO:0005829">
    <property type="term" value="C:cytosol"/>
    <property type="evidence" value="ECO:0007669"/>
    <property type="project" value="TreeGrafter"/>
</dbReference>
<dbReference type="EMBL" id="CP074694">
    <property type="protein sequence ID" value="QVL31248.1"/>
    <property type="molecule type" value="Genomic_DNA"/>
</dbReference>
<keyword evidence="2" id="KW-1185">Reference proteome</keyword>
<dbReference type="PANTHER" id="PTHR33221:SF15">
    <property type="entry name" value="HTH-TYPE TRANSCRIPTIONAL REGULATOR YWGB-RELATED"/>
    <property type="match status" value="1"/>
</dbReference>
<dbReference type="NCBIfam" id="TIGR00738">
    <property type="entry name" value="rrf2_super"/>
    <property type="match status" value="1"/>
</dbReference>
<protein>
    <submittedName>
        <fullName evidence="1">Rrf2 family transcriptional regulator</fullName>
    </submittedName>
</protein>
<evidence type="ECO:0000313" key="2">
    <source>
        <dbReference type="Proteomes" id="UP000676194"/>
    </source>
</evidence>
<dbReference type="PROSITE" id="PS01332">
    <property type="entry name" value="HTH_RRF2_1"/>
    <property type="match status" value="1"/>
</dbReference>
<name>A0A8E6B666_9BACT</name>
<dbReference type="InterPro" id="IPR030489">
    <property type="entry name" value="TR_Rrf2-type_CS"/>
</dbReference>
<dbReference type="InterPro" id="IPR036390">
    <property type="entry name" value="WH_DNA-bd_sf"/>
</dbReference>
<proteinExistence type="predicted"/>